<proteinExistence type="inferred from homology"/>
<feature type="domain" description="MmgE/PrpD N-terminal" evidence="2">
    <location>
        <begin position="16"/>
        <end position="252"/>
    </location>
</feature>
<reference evidence="4" key="2">
    <citation type="submission" date="2020-09" db="EMBL/GenBank/DDBJ databases">
        <authorList>
            <person name="Sun Q."/>
            <person name="Kim S."/>
        </authorList>
    </citation>
    <scope>NUCLEOTIDE SEQUENCE</scope>
    <source>
        <strain evidence="4">KCTC 42097</strain>
    </source>
</reference>
<dbReference type="Pfam" id="PF03972">
    <property type="entry name" value="MmgE_PrpD_N"/>
    <property type="match status" value="1"/>
</dbReference>
<dbReference type="EMBL" id="BMZO01000010">
    <property type="protein sequence ID" value="GHC78182.1"/>
    <property type="molecule type" value="Genomic_DNA"/>
</dbReference>
<name>A0A8J3DKU3_9HYPH</name>
<dbReference type="InterPro" id="IPR036148">
    <property type="entry name" value="MmgE/PrpD_sf"/>
</dbReference>
<organism evidence="4 5">
    <name type="scientific">Limoniibacter endophyticus</name>
    <dbReference type="NCBI Taxonomy" id="1565040"/>
    <lineage>
        <taxon>Bacteria</taxon>
        <taxon>Pseudomonadati</taxon>
        <taxon>Pseudomonadota</taxon>
        <taxon>Alphaproteobacteria</taxon>
        <taxon>Hyphomicrobiales</taxon>
        <taxon>Bartonellaceae</taxon>
        <taxon>Limoniibacter</taxon>
    </lineage>
</organism>
<dbReference type="Proteomes" id="UP000641137">
    <property type="component" value="Unassembled WGS sequence"/>
</dbReference>
<sequence length="454" mass="47562">MTIVQHGKTAAHAAARLANFALSADLSDMPDSVVEKAKGCLMDFLACSIEAGTLPWGEQTIAYASSMAGGGAAIVGTSIRTSPAEAAFANGALSHGLIREDMHVPSCSHLGTVVIPPLLALASTQTGRDFLTSLIVGYETGARIGRALINTELATRIRPTGTVGAMAGAAGAARLLALSEGEAISALGFGANCACGVNEWPWAGGTDVFFHAGFASRNAVTAVLLAKTGAFASPTAIDGRAGLFAVYGRRAEAEKIIPLADGNYEILSVYWKPAPACNYVQTPCQAALALANQGIRPDDISRVEVRSFNAAIRYPGCDHSGPYPGILEAKMSIQYSVAATLVSGRIEESNYALLKDPRVLRLAQAMRLLVDDDLEKNYPQKQGVEIMVVLKDGTRHTERRDDVHAVDYEGVRTRLHKTVSSHLGTCKADAAIAAIETLETGGAVGDVLAAVTRS</sequence>
<dbReference type="InterPro" id="IPR045337">
    <property type="entry name" value="MmgE_PrpD_C"/>
</dbReference>
<comment type="caution">
    <text evidence="4">The sequence shown here is derived from an EMBL/GenBank/DDBJ whole genome shotgun (WGS) entry which is preliminary data.</text>
</comment>
<dbReference type="Pfam" id="PF19305">
    <property type="entry name" value="MmgE_PrpD_C"/>
    <property type="match status" value="1"/>
</dbReference>
<evidence type="ECO:0000256" key="1">
    <source>
        <dbReference type="ARBA" id="ARBA00006174"/>
    </source>
</evidence>
<dbReference type="InterPro" id="IPR042188">
    <property type="entry name" value="MmgE/PrpD_sf_2"/>
</dbReference>
<evidence type="ECO:0000313" key="4">
    <source>
        <dbReference type="EMBL" id="GHC78182.1"/>
    </source>
</evidence>
<feature type="domain" description="MmgE/PrpD C-terminal" evidence="3">
    <location>
        <begin position="275"/>
        <end position="401"/>
    </location>
</feature>
<gene>
    <name evidence="4" type="ORF">GCM10010136_29910</name>
</gene>
<dbReference type="Gene3D" id="3.30.1330.120">
    <property type="entry name" value="2-methylcitrate dehydratase PrpD"/>
    <property type="match status" value="1"/>
</dbReference>
<dbReference type="PANTHER" id="PTHR16943:SF8">
    <property type="entry name" value="2-METHYLCITRATE DEHYDRATASE"/>
    <property type="match status" value="1"/>
</dbReference>
<dbReference type="GO" id="GO:0016829">
    <property type="term" value="F:lyase activity"/>
    <property type="evidence" value="ECO:0007669"/>
    <property type="project" value="InterPro"/>
</dbReference>
<dbReference type="InterPro" id="IPR045336">
    <property type="entry name" value="MmgE_PrpD_N"/>
</dbReference>
<reference evidence="4" key="1">
    <citation type="journal article" date="2014" name="Int. J. Syst. Evol. Microbiol.">
        <title>Complete genome sequence of Corynebacterium casei LMG S-19264T (=DSM 44701T), isolated from a smear-ripened cheese.</title>
        <authorList>
            <consortium name="US DOE Joint Genome Institute (JGI-PGF)"/>
            <person name="Walter F."/>
            <person name="Albersmeier A."/>
            <person name="Kalinowski J."/>
            <person name="Ruckert C."/>
        </authorList>
    </citation>
    <scope>NUCLEOTIDE SEQUENCE</scope>
    <source>
        <strain evidence="4">KCTC 42097</strain>
    </source>
</reference>
<protein>
    <submittedName>
        <fullName evidence="4">2-methylcitrate dehydratase</fullName>
    </submittedName>
</protein>
<keyword evidence="5" id="KW-1185">Reference proteome</keyword>
<accession>A0A8J3DKU3</accession>
<comment type="similarity">
    <text evidence="1">Belongs to the PrpD family.</text>
</comment>
<evidence type="ECO:0000259" key="3">
    <source>
        <dbReference type="Pfam" id="PF19305"/>
    </source>
</evidence>
<dbReference type="InterPro" id="IPR005656">
    <property type="entry name" value="MmgE_PrpD"/>
</dbReference>
<evidence type="ECO:0000259" key="2">
    <source>
        <dbReference type="Pfam" id="PF03972"/>
    </source>
</evidence>
<evidence type="ECO:0000313" key="5">
    <source>
        <dbReference type="Proteomes" id="UP000641137"/>
    </source>
</evidence>
<dbReference type="Gene3D" id="1.10.4100.10">
    <property type="entry name" value="2-methylcitrate dehydratase PrpD"/>
    <property type="match status" value="1"/>
</dbReference>
<dbReference type="SUPFAM" id="SSF103378">
    <property type="entry name" value="2-methylcitrate dehydratase PrpD"/>
    <property type="match status" value="1"/>
</dbReference>
<dbReference type="InterPro" id="IPR042183">
    <property type="entry name" value="MmgE/PrpD_sf_1"/>
</dbReference>
<dbReference type="RefSeq" id="WP_189491888.1">
    <property type="nucleotide sequence ID" value="NZ_BMZO01000010.1"/>
</dbReference>
<dbReference type="PANTHER" id="PTHR16943">
    <property type="entry name" value="2-METHYLCITRATE DEHYDRATASE-RELATED"/>
    <property type="match status" value="1"/>
</dbReference>
<dbReference type="AlphaFoldDB" id="A0A8J3DKU3"/>